<evidence type="ECO:0000256" key="1">
    <source>
        <dbReference type="ARBA" id="ARBA00007734"/>
    </source>
</evidence>
<dbReference type="CDD" id="cd00118">
    <property type="entry name" value="LysM"/>
    <property type="match status" value="3"/>
</dbReference>
<dbReference type="CDD" id="cd16894">
    <property type="entry name" value="MltD-like"/>
    <property type="match status" value="1"/>
</dbReference>
<dbReference type="STRING" id="1123397.SAMN05660831_00614"/>
<evidence type="ECO:0000259" key="2">
    <source>
        <dbReference type="PROSITE" id="PS51782"/>
    </source>
</evidence>
<sequence length="527" mass="59085">MTRFHAHSYWLLALLALLLTGCAGMEPERAELSPLPAAGDVPDVAEVEPSPDRDIWDRVRKGLAFSDVDHPAIEPYREWYARNPAYVQRVGERAGRYLHYVLEHTALQDQPAELALLPIIESAYHPFAYSHGRASGLWQFIPGTARLYGIEQNWWYDGRRDIHAATDAAGRYLDDLHGQFDDWLLALAAYNAGPGNVRRALAAARRAGEPETYWGARPWLPKETRGYVPKLLAIADVVRKPGALGLELPTIPDEPQLARVTVDGQIDLALAADLADLSVDELYRLNPGFNRWATSPDGPHHLLLPVDRVAPFHTALAALPDSARTGWERHRIESGESLRSIARSYGTTVDRIRAVNNVRGSTIRAGDHLMIPVAIHDDEAYTLTEEARTRAIQNRTREGRKVTIRVQRGDSFWTIAQRHDVGVRELASWNAMAPGDPLRAGQRLVVWSRNADAAAAPRDFRAPHSHNTQRQLGYTVRRGDNLARISQRFNVSVEQLRQWNNISRGEYLQPGQVLTLYVDVTEQSNNS</sequence>
<dbReference type="PROSITE" id="PS00922">
    <property type="entry name" value="TRANSGLYCOSYLASE"/>
    <property type="match status" value="1"/>
</dbReference>
<gene>
    <name evidence="3" type="ORF">SAMN05660831_00614</name>
</gene>
<dbReference type="InterPro" id="IPR018392">
    <property type="entry name" value="LysM"/>
</dbReference>
<dbReference type="SMART" id="SM00257">
    <property type="entry name" value="LysM"/>
    <property type="match status" value="3"/>
</dbReference>
<dbReference type="InterPro" id="IPR000189">
    <property type="entry name" value="Transglyc_AS"/>
</dbReference>
<dbReference type="Pfam" id="PF01476">
    <property type="entry name" value="LysM"/>
    <property type="match status" value="3"/>
</dbReference>
<dbReference type="InterPro" id="IPR036779">
    <property type="entry name" value="LysM_dom_sf"/>
</dbReference>
<feature type="domain" description="LysM" evidence="2">
    <location>
        <begin position="328"/>
        <end position="371"/>
    </location>
</feature>
<feature type="domain" description="LysM" evidence="2">
    <location>
        <begin position="472"/>
        <end position="516"/>
    </location>
</feature>
<evidence type="ECO:0000313" key="3">
    <source>
        <dbReference type="EMBL" id="SFD05152.1"/>
    </source>
</evidence>
<dbReference type="PANTHER" id="PTHR33734:SF22">
    <property type="entry name" value="MEMBRANE-BOUND LYTIC MUREIN TRANSGLYCOSYLASE D"/>
    <property type="match status" value="1"/>
</dbReference>
<dbReference type="PROSITE" id="PS51257">
    <property type="entry name" value="PROKAR_LIPOPROTEIN"/>
    <property type="match status" value="1"/>
</dbReference>
<dbReference type="Pfam" id="PF01464">
    <property type="entry name" value="SLT"/>
    <property type="match status" value="1"/>
</dbReference>
<keyword evidence="4" id="KW-1185">Reference proteome</keyword>
<dbReference type="GO" id="GO:0000270">
    <property type="term" value="P:peptidoglycan metabolic process"/>
    <property type="evidence" value="ECO:0007669"/>
    <property type="project" value="InterPro"/>
</dbReference>
<evidence type="ECO:0000313" key="4">
    <source>
        <dbReference type="Proteomes" id="UP000198611"/>
    </source>
</evidence>
<feature type="domain" description="LysM" evidence="2">
    <location>
        <begin position="402"/>
        <end position="446"/>
    </location>
</feature>
<dbReference type="InterPro" id="IPR023346">
    <property type="entry name" value="Lysozyme-like_dom_sf"/>
</dbReference>
<reference evidence="3 4" key="1">
    <citation type="submission" date="2016-10" db="EMBL/GenBank/DDBJ databases">
        <authorList>
            <person name="de Groot N.N."/>
        </authorList>
    </citation>
    <scope>NUCLEOTIDE SEQUENCE [LARGE SCALE GENOMIC DNA]</scope>
    <source>
        <strain evidence="3 4">HL3</strain>
    </source>
</reference>
<comment type="similarity">
    <text evidence="1">Belongs to the transglycosylase Slt family.</text>
</comment>
<dbReference type="InterPro" id="IPR008258">
    <property type="entry name" value="Transglycosylase_SLT_dom_1"/>
</dbReference>
<dbReference type="PROSITE" id="PS51782">
    <property type="entry name" value="LYSM"/>
    <property type="match status" value="3"/>
</dbReference>
<proteinExistence type="inferred from homology"/>
<dbReference type="SUPFAM" id="SSF54106">
    <property type="entry name" value="LysM domain"/>
    <property type="match status" value="3"/>
</dbReference>
<name>A0A1I1P6C6_9GAMM</name>
<dbReference type="GO" id="GO:0016020">
    <property type="term" value="C:membrane"/>
    <property type="evidence" value="ECO:0007669"/>
    <property type="project" value="InterPro"/>
</dbReference>
<dbReference type="EMBL" id="FOMJ01000001">
    <property type="protein sequence ID" value="SFD05152.1"/>
    <property type="molecule type" value="Genomic_DNA"/>
</dbReference>
<dbReference type="Proteomes" id="UP000198611">
    <property type="component" value="Unassembled WGS sequence"/>
</dbReference>
<dbReference type="Gene3D" id="3.10.350.10">
    <property type="entry name" value="LysM domain"/>
    <property type="match status" value="3"/>
</dbReference>
<dbReference type="AlphaFoldDB" id="A0A1I1P6C6"/>
<dbReference type="SUPFAM" id="SSF53955">
    <property type="entry name" value="Lysozyme-like"/>
    <property type="match status" value="1"/>
</dbReference>
<protein>
    <submittedName>
        <fullName evidence="3">Membrane-bound lytic murein transglycosylase D</fullName>
    </submittedName>
</protein>
<dbReference type="Gene3D" id="1.10.530.10">
    <property type="match status" value="1"/>
</dbReference>
<dbReference type="GO" id="GO:0008932">
    <property type="term" value="F:lytic endotransglycosylase activity"/>
    <property type="evidence" value="ECO:0007669"/>
    <property type="project" value="TreeGrafter"/>
</dbReference>
<organism evidence="3 4">
    <name type="scientific">Thiohalospira halophila DSM 15071</name>
    <dbReference type="NCBI Taxonomy" id="1123397"/>
    <lineage>
        <taxon>Bacteria</taxon>
        <taxon>Pseudomonadati</taxon>
        <taxon>Pseudomonadota</taxon>
        <taxon>Gammaproteobacteria</taxon>
        <taxon>Thiohalospirales</taxon>
        <taxon>Thiohalospiraceae</taxon>
        <taxon>Thiohalospira</taxon>
    </lineage>
</organism>
<accession>A0A1I1P6C6</accession>
<dbReference type="PANTHER" id="PTHR33734">
    <property type="entry name" value="LYSM DOMAIN-CONTAINING GPI-ANCHORED PROTEIN 2"/>
    <property type="match status" value="1"/>
</dbReference>